<keyword evidence="1" id="KW-1133">Transmembrane helix</keyword>
<reference evidence="2 3" key="1">
    <citation type="submission" date="2015-02" db="EMBL/GenBank/DDBJ databases">
        <title>Single-cell genomics of uncultivated deep-branching MTB reveals a conserved set of magnetosome genes.</title>
        <authorList>
            <person name="Kolinko S."/>
            <person name="Richter M."/>
            <person name="Glockner F.O."/>
            <person name="Brachmann A."/>
            <person name="Schuler D."/>
        </authorList>
    </citation>
    <scope>NUCLEOTIDE SEQUENCE [LARGE SCALE GENOMIC DNA]</scope>
    <source>
        <strain evidence="2">TM-1</strain>
    </source>
</reference>
<protein>
    <recommendedName>
        <fullName evidence="4">Glycosyltransferase RgtA/B/C/D-like domain-containing protein</fullName>
    </recommendedName>
</protein>
<feature type="transmembrane region" description="Helical" evidence="1">
    <location>
        <begin position="364"/>
        <end position="383"/>
    </location>
</feature>
<evidence type="ECO:0000256" key="1">
    <source>
        <dbReference type="SAM" id="Phobius"/>
    </source>
</evidence>
<dbReference type="AlphaFoldDB" id="A0A0F3GYA1"/>
<dbReference type="EMBL" id="LACI01000436">
    <property type="protein sequence ID" value="KJU86845.1"/>
    <property type="molecule type" value="Genomic_DNA"/>
</dbReference>
<organism evidence="2 3">
    <name type="scientific">Candidatus Magnetobacterium bavaricum</name>
    <dbReference type="NCBI Taxonomy" id="29290"/>
    <lineage>
        <taxon>Bacteria</taxon>
        <taxon>Pseudomonadati</taxon>
        <taxon>Nitrospirota</taxon>
        <taxon>Thermodesulfovibrionia</taxon>
        <taxon>Thermodesulfovibrionales</taxon>
        <taxon>Candidatus Magnetobacteriaceae</taxon>
        <taxon>Candidatus Magnetobacterium</taxon>
    </lineage>
</organism>
<gene>
    <name evidence="2" type="ORF">MBAV_000959</name>
</gene>
<keyword evidence="3" id="KW-1185">Reference proteome</keyword>
<feature type="transmembrane region" description="Helical" evidence="1">
    <location>
        <begin position="217"/>
        <end position="235"/>
    </location>
</feature>
<feature type="transmembrane region" description="Helical" evidence="1">
    <location>
        <begin position="179"/>
        <end position="205"/>
    </location>
</feature>
<feature type="transmembrane region" description="Helical" evidence="1">
    <location>
        <begin position="337"/>
        <end position="357"/>
    </location>
</feature>
<evidence type="ECO:0000313" key="3">
    <source>
        <dbReference type="Proteomes" id="UP000033423"/>
    </source>
</evidence>
<name>A0A0F3GYA1_9BACT</name>
<evidence type="ECO:0000313" key="2">
    <source>
        <dbReference type="EMBL" id="KJU86845.1"/>
    </source>
</evidence>
<sequence length="526" mass="60996">MDSKDYVYALEASNIFKKHYFKIVLITGVILLYLGAYFMCPSTPTVNQAGWWGWSDQSLYMQSVAALARFDFRPEIHFYPIGYPAMGAIFYRVMPLHPMLVPNAFFVIVIIVLLYHIYRRFISTVESMILTFATIFLHKSILTNLVIPWSTIPTHALTYVIIYLMLFRQYKAVNVVVSYIAGTVIFLCRPGDVLFVVPCFVFNIVNVEDKAEIPSRFITAVLSFLPLLGGVLTFNKLFYDSYVLTPYLTSVSGTGFSFNNFLYKTYIIFIESYSFSGLSYGSLLGYFPWFVIILPGLLYAVKRYGWKILILIVSLLAPLLFYISYNDCDYSTIFKYLVIHYINWTFPLWALFAYMTVRYAWDFLSWRVFSFSLILPIVIALFIRLDVVKINCNCDIYTVSQLQSYKNNQGYIIKYTGGDKTILKVKFNHQELVNGFYLPGWPWGDNTNMSRLTIDNELIKTGRDYKIFNSSVGGVVLFNRSHSFNILELSVNTSDYKTFTLYRPEFFRLRFAIKLPSYSAFRLHAL</sequence>
<proteinExistence type="predicted"/>
<keyword evidence="1" id="KW-0812">Transmembrane</keyword>
<keyword evidence="1" id="KW-0472">Membrane</keyword>
<feature type="transmembrane region" description="Helical" evidence="1">
    <location>
        <begin position="100"/>
        <end position="118"/>
    </location>
</feature>
<feature type="transmembrane region" description="Helical" evidence="1">
    <location>
        <begin position="308"/>
        <end position="325"/>
    </location>
</feature>
<comment type="caution">
    <text evidence="2">The sequence shown here is derived from an EMBL/GenBank/DDBJ whole genome shotgun (WGS) entry which is preliminary data.</text>
</comment>
<accession>A0A0F3GYA1</accession>
<feature type="transmembrane region" description="Helical" evidence="1">
    <location>
        <begin position="242"/>
        <end position="263"/>
    </location>
</feature>
<dbReference type="Proteomes" id="UP000033423">
    <property type="component" value="Unassembled WGS sequence"/>
</dbReference>
<feature type="transmembrane region" description="Helical" evidence="1">
    <location>
        <begin position="283"/>
        <end position="301"/>
    </location>
</feature>
<feature type="transmembrane region" description="Helical" evidence="1">
    <location>
        <begin position="20"/>
        <end position="40"/>
    </location>
</feature>
<feature type="transmembrane region" description="Helical" evidence="1">
    <location>
        <begin position="147"/>
        <end position="167"/>
    </location>
</feature>
<evidence type="ECO:0008006" key="4">
    <source>
        <dbReference type="Google" id="ProtNLM"/>
    </source>
</evidence>